<accession>A0AAV4XP61</accession>
<protein>
    <submittedName>
        <fullName evidence="1">Uncharacterized protein</fullName>
    </submittedName>
</protein>
<comment type="caution">
    <text evidence="1">The sequence shown here is derived from an EMBL/GenBank/DDBJ whole genome shotgun (WGS) entry which is preliminary data.</text>
</comment>
<dbReference type="Proteomes" id="UP001054945">
    <property type="component" value="Unassembled WGS sequence"/>
</dbReference>
<proteinExistence type="predicted"/>
<dbReference type="EMBL" id="BPLR01018009">
    <property type="protein sequence ID" value="GIY96113.1"/>
    <property type="molecule type" value="Genomic_DNA"/>
</dbReference>
<evidence type="ECO:0000313" key="1">
    <source>
        <dbReference type="EMBL" id="GIY96113.1"/>
    </source>
</evidence>
<dbReference type="AlphaFoldDB" id="A0AAV4XP61"/>
<organism evidence="1 2">
    <name type="scientific">Caerostris extrusa</name>
    <name type="common">Bark spider</name>
    <name type="synonym">Caerostris bankana</name>
    <dbReference type="NCBI Taxonomy" id="172846"/>
    <lineage>
        <taxon>Eukaryota</taxon>
        <taxon>Metazoa</taxon>
        <taxon>Ecdysozoa</taxon>
        <taxon>Arthropoda</taxon>
        <taxon>Chelicerata</taxon>
        <taxon>Arachnida</taxon>
        <taxon>Araneae</taxon>
        <taxon>Araneomorphae</taxon>
        <taxon>Entelegynae</taxon>
        <taxon>Araneoidea</taxon>
        <taxon>Araneidae</taxon>
        <taxon>Caerostris</taxon>
    </lineage>
</organism>
<reference evidence="1 2" key="1">
    <citation type="submission" date="2021-06" db="EMBL/GenBank/DDBJ databases">
        <title>Caerostris extrusa draft genome.</title>
        <authorList>
            <person name="Kono N."/>
            <person name="Arakawa K."/>
        </authorList>
    </citation>
    <scope>NUCLEOTIDE SEQUENCE [LARGE SCALE GENOMIC DNA]</scope>
</reference>
<name>A0AAV4XP61_CAEEX</name>
<evidence type="ECO:0000313" key="2">
    <source>
        <dbReference type="Proteomes" id="UP001054945"/>
    </source>
</evidence>
<keyword evidence="2" id="KW-1185">Reference proteome</keyword>
<gene>
    <name evidence="1" type="ORF">CEXT_269621</name>
</gene>
<sequence>MFEEFPQLERQFLTSFMRALQTLLAEDANKNLFANHLSTPCLKYYPRRNSFLAPLEAFLKMAEDAIWYEIDPNYCFCPLMAEAMLMNRIIKPYSTDK</sequence>